<evidence type="ECO:0000256" key="1">
    <source>
        <dbReference type="SAM" id="MobiDB-lite"/>
    </source>
</evidence>
<protein>
    <submittedName>
        <fullName evidence="2">Uncharacterized protein</fullName>
    </submittedName>
</protein>
<feature type="compositionally biased region" description="Basic and acidic residues" evidence="1">
    <location>
        <begin position="265"/>
        <end position="276"/>
    </location>
</feature>
<gene>
    <name evidence="2" type="ORF">GGI15_004167</name>
</gene>
<accession>A0A9W8H3X0</accession>
<reference evidence="2" key="1">
    <citation type="submission" date="2022-07" db="EMBL/GenBank/DDBJ databases">
        <title>Phylogenomic reconstructions and comparative analyses of Kickxellomycotina fungi.</title>
        <authorList>
            <person name="Reynolds N.K."/>
            <person name="Stajich J.E."/>
            <person name="Barry K."/>
            <person name="Grigoriev I.V."/>
            <person name="Crous P."/>
            <person name="Smith M.E."/>
        </authorList>
    </citation>
    <scope>NUCLEOTIDE SEQUENCE</scope>
    <source>
        <strain evidence="2">BCRC 34489</strain>
    </source>
</reference>
<organism evidence="2 3">
    <name type="scientific">Coemansia interrupta</name>
    <dbReference type="NCBI Taxonomy" id="1126814"/>
    <lineage>
        <taxon>Eukaryota</taxon>
        <taxon>Fungi</taxon>
        <taxon>Fungi incertae sedis</taxon>
        <taxon>Zoopagomycota</taxon>
        <taxon>Kickxellomycotina</taxon>
        <taxon>Kickxellomycetes</taxon>
        <taxon>Kickxellales</taxon>
        <taxon>Kickxellaceae</taxon>
        <taxon>Coemansia</taxon>
    </lineage>
</organism>
<dbReference type="EMBL" id="JANBUM010000348">
    <property type="protein sequence ID" value="KAJ2778485.1"/>
    <property type="molecule type" value="Genomic_DNA"/>
</dbReference>
<evidence type="ECO:0000313" key="2">
    <source>
        <dbReference type="EMBL" id="KAJ2778485.1"/>
    </source>
</evidence>
<dbReference type="Proteomes" id="UP001140172">
    <property type="component" value="Unassembled WGS sequence"/>
</dbReference>
<comment type="caution">
    <text evidence="2">The sequence shown here is derived from an EMBL/GenBank/DDBJ whole genome shotgun (WGS) entry which is preliminary data.</text>
</comment>
<feature type="region of interest" description="Disordered" evidence="1">
    <location>
        <begin position="225"/>
        <end position="276"/>
    </location>
</feature>
<sequence>MVNDTTLQANTANTSEASTATAPQTPPAVTQALQFPLANAIEQTKVLVARFDGRLNGPTAQEWLEDALPSIDDLSVNATSYQKLALMLAVLPDKFNKALRIEYPHPSLDNLKEFLHKEYPSEKWTQEYERLLHNRDLITVDLELPEAQRKCIRAWTLLGMTNAISNKILTHVTTVYWTTFENANIQVPQMDTSSVSFQDDIKDFFGQVKSAKSYNEWARRLATDRKYQDNKVQGHRPKANNPPKRVDPAPSAPAASSSTNQKETTASEHPKASSKD</sequence>
<feature type="compositionally biased region" description="Low complexity" evidence="1">
    <location>
        <begin position="248"/>
        <end position="258"/>
    </location>
</feature>
<evidence type="ECO:0000313" key="3">
    <source>
        <dbReference type="Proteomes" id="UP001140172"/>
    </source>
</evidence>
<name>A0A9W8H3X0_9FUNG</name>
<feature type="compositionally biased region" description="Low complexity" evidence="1">
    <location>
        <begin position="9"/>
        <end position="26"/>
    </location>
</feature>
<feature type="region of interest" description="Disordered" evidence="1">
    <location>
        <begin position="1"/>
        <end position="26"/>
    </location>
</feature>
<keyword evidence="3" id="KW-1185">Reference proteome</keyword>
<dbReference type="AlphaFoldDB" id="A0A9W8H3X0"/>
<proteinExistence type="predicted"/>